<keyword evidence="2" id="KW-1185">Reference proteome</keyword>
<evidence type="ECO:0000313" key="1">
    <source>
        <dbReference type="EMBL" id="MCE0481949.1"/>
    </source>
</evidence>
<proteinExistence type="predicted"/>
<accession>A0ABS8VQD2</accession>
<evidence type="ECO:0000313" key="2">
    <source>
        <dbReference type="Proteomes" id="UP000823775"/>
    </source>
</evidence>
<protein>
    <submittedName>
        <fullName evidence="1">Uncharacterized protein</fullName>
    </submittedName>
</protein>
<dbReference type="Proteomes" id="UP000823775">
    <property type="component" value="Unassembled WGS sequence"/>
</dbReference>
<organism evidence="1 2">
    <name type="scientific">Datura stramonium</name>
    <name type="common">Jimsonweed</name>
    <name type="synonym">Common thornapple</name>
    <dbReference type="NCBI Taxonomy" id="4076"/>
    <lineage>
        <taxon>Eukaryota</taxon>
        <taxon>Viridiplantae</taxon>
        <taxon>Streptophyta</taxon>
        <taxon>Embryophyta</taxon>
        <taxon>Tracheophyta</taxon>
        <taxon>Spermatophyta</taxon>
        <taxon>Magnoliopsida</taxon>
        <taxon>eudicotyledons</taxon>
        <taxon>Gunneridae</taxon>
        <taxon>Pentapetalae</taxon>
        <taxon>asterids</taxon>
        <taxon>lamiids</taxon>
        <taxon>Solanales</taxon>
        <taxon>Solanaceae</taxon>
        <taxon>Solanoideae</taxon>
        <taxon>Datureae</taxon>
        <taxon>Datura</taxon>
    </lineage>
</organism>
<dbReference type="EMBL" id="JACEIK010005640">
    <property type="protein sequence ID" value="MCE0481949.1"/>
    <property type="molecule type" value="Genomic_DNA"/>
</dbReference>
<name>A0ABS8VQD2_DATST</name>
<reference evidence="1 2" key="1">
    <citation type="journal article" date="2021" name="BMC Genomics">
        <title>Datura genome reveals duplications of psychoactive alkaloid biosynthetic genes and high mutation rate following tissue culture.</title>
        <authorList>
            <person name="Rajewski A."/>
            <person name="Carter-House D."/>
            <person name="Stajich J."/>
            <person name="Litt A."/>
        </authorList>
    </citation>
    <scope>NUCLEOTIDE SEQUENCE [LARGE SCALE GENOMIC DNA]</scope>
    <source>
        <strain evidence="1">AR-01</strain>
    </source>
</reference>
<sequence>MKRRWTHTKCWWVAGVKQKIGPTGPAPMLNLRFAGLDRGLAGVAQVGGSGLKPQFTLAHQPAFHRIRPVTRSESGGRDGEVKKMVKEMEVYR</sequence>
<gene>
    <name evidence="1" type="ORF">HAX54_040175</name>
</gene>
<comment type="caution">
    <text evidence="1">The sequence shown here is derived from an EMBL/GenBank/DDBJ whole genome shotgun (WGS) entry which is preliminary data.</text>
</comment>